<dbReference type="Proteomes" id="UP000279968">
    <property type="component" value="Unassembled WGS sequence"/>
</dbReference>
<dbReference type="GO" id="GO:0016791">
    <property type="term" value="F:phosphatase activity"/>
    <property type="evidence" value="ECO:0007669"/>
    <property type="project" value="TreeGrafter"/>
</dbReference>
<keyword evidence="1" id="KW-0378">Hydrolase</keyword>
<dbReference type="InterPro" id="IPR052016">
    <property type="entry name" value="Bact_Sigma-Reg"/>
</dbReference>
<proteinExistence type="predicted"/>
<dbReference type="Gene3D" id="3.30.450.40">
    <property type="match status" value="1"/>
</dbReference>
<dbReference type="InterPro" id="IPR036457">
    <property type="entry name" value="PPM-type-like_dom_sf"/>
</dbReference>
<organism evidence="4 5">
    <name type="scientific">Micromonospora costi</name>
    <dbReference type="NCBI Taxonomy" id="1530042"/>
    <lineage>
        <taxon>Bacteria</taxon>
        <taxon>Bacillati</taxon>
        <taxon>Actinomycetota</taxon>
        <taxon>Actinomycetes</taxon>
        <taxon>Micromonosporales</taxon>
        <taxon>Micromonosporaceae</taxon>
        <taxon>Micromonospora</taxon>
    </lineage>
</organism>
<dbReference type="RefSeq" id="WP_120779179.1">
    <property type="nucleotide sequence ID" value="NZ_JBHLUP010000009.1"/>
</dbReference>
<dbReference type="EMBL" id="RBAN01000001">
    <property type="protein sequence ID" value="RKN59027.1"/>
    <property type="molecule type" value="Genomic_DNA"/>
</dbReference>
<protein>
    <submittedName>
        <fullName evidence="4">GAF domain-containing protein</fullName>
    </submittedName>
</protein>
<dbReference type="SMART" id="SM00065">
    <property type="entry name" value="GAF"/>
    <property type="match status" value="1"/>
</dbReference>
<dbReference type="Pfam" id="PF07228">
    <property type="entry name" value="SpoIIE"/>
    <property type="match status" value="1"/>
</dbReference>
<gene>
    <name evidence="4" type="ORF">D7193_01965</name>
</gene>
<reference evidence="4 5" key="1">
    <citation type="journal article" date="2015" name="Int. J. Syst. Evol. Microbiol.">
        <title>Micromonospora costi sp. nov., isolated from a leaf of Costus speciosus.</title>
        <authorList>
            <person name="Thawai C."/>
        </authorList>
    </citation>
    <scope>NUCLEOTIDE SEQUENCE [LARGE SCALE GENOMIC DNA]</scope>
    <source>
        <strain evidence="4 5">CS1-12</strain>
    </source>
</reference>
<dbReference type="Pfam" id="PF01590">
    <property type="entry name" value="GAF"/>
    <property type="match status" value="1"/>
</dbReference>
<dbReference type="SUPFAM" id="SSF81606">
    <property type="entry name" value="PP2C-like"/>
    <property type="match status" value="1"/>
</dbReference>
<dbReference type="PANTHER" id="PTHR43156:SF2">
    <property type="entry name" value="STAGE II SPORULATION PROTEIN E"/>
    <property type="match status" value="1"/>
</dbReference>
<dbReference type="AlphaFoldDB" id="A0A3B0AHW4"/>
<evidence type="ECO:0000313" key="5">
    <source>
        <dbReference type="Proteomes" id="UP000279968"/>
    </source>
</evidence>
<keyword evidence="5" id="KW-1185">Reference proteome</keyword>
<feature type="domain" description="GAF" evidence="2">
    <location>
        <begin position="29"/>
        <end position="172"/>
    </location>
</feature>
<dbReference type="InterPro" id="IPR001932">
    <property type="entry name" value="PPM-type_phosphatase-like_dom"/>
</dbReference>
<comment type="caution">
    <text evidence="4">The sequence shown here is derived from an EMBL/GenBank/DDBJ whole genome shotgun (WGS) entry which is preliminary data.</text>
</comment>
<dbReference type="InterPro" id="IPR029016">
    <property type="entry name" value="GAF-like_dom_sf"/>
</dbReference>
<dbReference type="OrthoDB" id="118142at2"/>
<dbReference type="InterPro" id="IPR003018">
    <property type="entry name" value="GAF"/>
</dbReference>
<accession>A0A3B0AHW4</accession>
<dbReference type="SMART" id="SM00331">
    <property type="entry name" value="PP2C_SIG"/>
    <property type="match status" value="1"/>
</dbReference>
<dbReference type="SUPFAM" id="SSF55781">
    <property type="entry name" value="GAF domain-like"/>
    <property type="match status" value="1"/>
</dbReference>
<dbReference type="PANTHER" id="PTHR43156">
    <property type="entry name" value="STAGE II SPORULATION PROTEIN E-RELATED"/>
    <property type="match status" value="1"/>
</dbReference>
<feature type="domain" description="PPM-type phosphatase" evidence="3">
    <location>
        <begin position="190"/>
        <end position="401"/>
    </location>
</feature>
<evidence type="ECO:0000256" key="1">
    <source>
        <dbReference type="ARBA" id="ARBA00022801"/>
    </source>
</evidence>
<dbReference type="Gene3D" id="3.60.40.10">
    <property type="entry name" value="PPM-type phosphatase domain"/>
    <property type="match status" value="1"/>
</dbReference>
<evidence type="ECO:0000313" key="4">
    <source>
        <dbReference type="EMBL" id="RKN59027.1"/>
    </source>
</evidence>
<evidence type="ECO:0000259" key="2">
    <source>
        <dbReference type="SMART" id="SM00065"/>
    </source>
</evidence>
<name>A0A3B0AHW4_9ACTN</name>
<sequence length="407" mass="42925">MSGDVSRAGSEEKLRRLQTVTDAALSQLGLEDLLDELLERTRDLLQADTAAILLLDPTGAELVATAASGLEQEVRQGVRIPVGRGFAGSVAARGEPVMLEHVDTNVINPILVNRGVASLLGVPMLDGPRVIGVLHVGTLTPRRFSDDDVELLRLVADRASLATQARLSRLDRAAAVALQRSLLPARPQAVPGLDVAARYVPGTAVGVGGDWYDLFPLPSGHIGVAIGDVAGNGLRAAVVMGRIRSALRAYALETDDPADVLTRLDRKVQLFEPDVMATALYAVVDPALRTITVSSAGHLPPLVAAPGEPTRPIPVAPDLPLGAYRNTPRHRIRAALAPGSCLFLYTDGLIERRSRPLDEGIEILRRSLECGSADAMCSAAMAALLTEAAATDDVAVLAVRRTEPAPA</sequence>
<evidence type="ECO:0000259" key="3">
    <source>
        <dbReference type="SMART" id="SM00331"/>
    </source>
</evidence>